<proteinExistence type="predicted"/>
<organism evidence="1 2">
    <name type="scientific">Thermomonospora cellulosilytica</name>
    <dbReference type="NCBI Taxonomy" id="1411118"/>
    <lineage>
        <taxon>Bacteria</taxon>
        <taxon>Bacillati</taxon>
        <taxon>Actinomycetota</taxon>
        <taxon>Actinomycetes</taxon>
        <taxon>Streptosporangiales</taxon>
        <taxon>Thermomonosporaceae</taxon>
        <taxon>Thermomonospora</taxon>
    </lineage>
</organism>
<sequence>MTLAVGLGAAAIPAASAEPVTGWQVSFQSAYDTHLNDLAATDSGNAWAAGRYTTDEFDPRNGSYFTAPLLRRWNGTEWIQAAVPRGPRGFPLREITLIEASAPGDVWTAGVAIAPEPSDITEATRSVVSRWDGRRWRIAASDAGTVLDLDVLGGRHAWTVSVDEQTRQVSFRHFLDGRPRTLPAPDGLREVSVRAPDDIWGVAGGRLVHWDGRAWETVALPEIEVPAAPDPNYGEVTPRIDEVLTVGPQDVWVAVGFQQGDWSQPGTALLRWNGAGWAETRLPALNVRLLAGDGAGGFWAAANEETITATPEAGDPYSYTTVSIGTLRYQGGELTRQELTSPRTGFHWAALAAIPGTGSALAAGYRYSSVEQGPVVYRYGS</sequence>
<evidence type="ECO:0000313" key="1">
    <source>
        <dbReference type="EMBL" id="MBA9006348.1"/>
    </source>
</evidence>
<accession>A0A7W3N2M3</accession>
<dbReference type="EMBL" id="JACJII010000001">
    <property type="protein sequence ID" value="MBA9006348.1"/>
    <property type="molecule type" value="Genomic_DNA"/>
</dbReference>
<name>A0A7W3N2M3_9ACTN</name>
<dbReference type="RefSeq" id="WP_182707293.1">
    <property type="nucleotide sequence ID" value="NZ_JACJII010000001.1"/>
</dbReference>
<evidence type="ECO:0000313" key="2">
    <source>
        <dbReference type="Proteomes" id="UP000539313"/>
    </source>
</evidence>
<reference evidence="1 2" key="1">
    <citation type="submission" date="2020-08" db="EMBL/GenBank/DDBJ databases">
        <title>Sequencing the genomes of 1000 actinobacteria strains.</title>
        <authorList>
            <person name="Klenk H.-P."/>
        </authorList>
    </citation>
    <scope>NUCLEOTIDE SEQUENCE [LARGE SCALE GENOMIC DNA]</scope>
    <source>
        <strain evidence="1 2">DSM 45823</strain>
    </source>
</reference>
<gene>
    <name evidence="1" type="ORF">HNR21_005230</name>
</gene>
<protein>
    <submittedName>
        <fullName evidence="1">Uncharacterized protein</fullName>
    </submittedName>
</protein>
<dbReference type="Proteomes" id="UP000539313">
    <property type="component" value="Unassembled WGS sequence"/>
</dbReference>
<dbReference type="AlphaFoldDB" id="A0A7W3N2M3"/>
<keyword evidence="2" id="KW-1185">Reference proteome</keyword>
<comment type="caution">
    <text evidence="1">The sequence shown here is derived from an EMBL/GenBank/DDBJ whole genome shotgun (WGS) entry which is preliminary data.</text>
</comment>